<reference evidence="1 2" key="1">
    <citation type="journal article" date="2010" name="Nature">
        <title>Genome sequence of the palaeopolyploid soybean.</title>
        <authorList>
            <person name="Schmutz J."/>
            <person name="Cannon S.B."/>
            <person name="Schlueter J."/>
            <person name="Ma J."/>
            <person name="Mitros T."/>
            <person name="Nelson W."/>
            <person name="Hyten D.L."/>
            <person name="Song Q."/>
            <person name="Thelen J.J."/>
            <person name="Cheng J."/>
            <person name="Xu D."/>
            <person name="Hellsten U."/>
            <person name="May G.D."/>
            <person name="Yu Y."/>
            <person name="Sakurai T."/>
            <person name="Umezawa T."/>
            <person name="Bhattacharyya M.K."/>
            <person name="Sandhu D."/>
            <person name="Valliyodan B."/>
            <person name="Lindquist E."/>
            <person name="Peto M."/>
            <person name="Grant D."/>
            <person name="Shu S."/>
            <person name="Goodstein D."/>
            <person name="Barry K."/>
            <person name="Futrell-Griggs M."/>
            <person name="Abernathy B."/>
            <person name="Du J."/>
            <person name="Tian Z."/>
            <person name="Zhu L."/>
            <person name="Gill N."/>
            <person name="Joshi T."/>
            <person name="Libault M."/>
            <person name="Sethuraman A."/>
            <person name="Zhang X.-C."/>
            <person name="Shinozaki K."/>
            <person name="Nguyen H.T."/>
            <person name="Wing R.A."/>
            <person name="Cregan P."/>
            <person name="Specht J."/>
            <person name="Grimwood J."/>
            <person name="Rokhsar D."/>
            <person name="Stacey G."/>
            <person name="Shoemaker R.C."/>
            <person name="Jackson S.A."/>
        </authorList>
    </citation>
    <scope>NUCLEOTIDE SEQUENCE</scope>
    <source>
        <strain evidence="2">cv. Williams 82</strain>
        <tissue evidence="1">Callus</tissue>
    </source>
</reference>
<dbReference type="PANTHER" id="PTHR31286">
    <property type="entry name" value="GLYCINE-RICH CELL WALL STRUCTURAL PROTEIN 1.8-LIKE"/>
    <property type="match status" value="1"/>
</dbReference>
<evidence type="ECO:0000313" key="3">
    <source>
        <dbReference type="Proteomes" id="UP000008827"/>
    </source>
</evidence>
<sequence>MTEGLCLIYDHYLVVREWSPIHPSIEAIEKVVVWVHVFRLPIEYYDAKLLHAIRDRIGRTMRVDRTTLYQERGKCARLCVEVDLTQPLLALFELNNMYCKIEYEELHFLFLTCGRLGHYMEGCPDKDKPNTWNGEKPPQKDAIENIGDNEQVPNEGPWAGVKKLVDRGKERKKNKALLEMFILKPQERFVVLSHLKIILQKMRMRQLDPQITWLPWLRVFTKTIRRTKKVSKLSRMVVEGVTDIIIQPGQEHNNQRPHLENKGGDTRLMHETYENTTMGQNNMNHHVIEEDTGQDINIMEVGVTQKIDNTMHQLPKPPNPCGIG</sequence>
<reference evidence="2" key="2">
    <citation type="submission" date="2018-02" db="UniProtKB">
        <authorList>
            <consortium name="EnsemblPlants"/>
        </authorList>
    </citation>
    <scope>IDENTIFICATION</scope>
    <source>
        <strain evidence="2">Williams 82</strain>
    </source>
</reference>
<dbReference type="EnsemblPlants" id="KRH25517">
    <property type="protein sequence ID" value="KRH25517"/>
    <property type="gene ID" value="GLYMA_12G109000"/>
</dbReference>
<name>A0A0R0H479_SOYBN</name>
<dbReference type="InterPro" id="IPR040256">
    <property type="entry name" value="At4g02000-like"/>
</dbReference>
<dbReference type="AlphaFoldDB" id="A0A0R0H479"/>
<proteinExistence type="predicted"/>
<evidence type="ECO:0000313" key="1">
    <source>
        <dbReference type="EMBL" id="KRH25517.1"/>
    </source>
</evidence>
<accession>A0A0R0H479</accession>
<gene>
    <name evidence="1" type="ORF">GLYMA_12G109000</name>
</gene>
<organism evidence="1">
    <name type="scientific">Glycine max</name>
    <name type="common">Soybean</name>
    <name type="synonym">Glycine hispida</name>
    <dbReference type="NCBI Taxonomy" id="3847"/>
    <lineage>
        <taxon>Eukaryota</taxon>
        <taxon>Viridiplantae</taxon>
        <taxon>Streptophyta</taxon>
        <taxon>Embryophyta</taxon>
        <taxon>Tracheophyta</taxon>
        <taxon>Spermatophyta</taxon>
        <taxon>Magnoliopsida</taxon>
        <taxon>eudicotyledons</taxon>
        <taxon>Gunneridae</taxon>
        <taxon>Pentapetalae</taxon>
        <taxon>rosids</taxon>
        <taxon>fabids</taxon>
        <taxon>Fabales</taxon>
        <taxon>Fabaceae</taxon>
        <taxon>Papilionoideae</taxon>
        <taxon>50 kb inversion clade</taxon>
        <taxon>NPAAA clade</taxon>
        <taxon>indigoferoid/millettioid clade</taxon>
        <taxon>Phaseoleae</taxon>
        <taxon>Glycine</taxon>
        <taxon>Glycine subgen. Soja</taxon>
    </lineage>
</organism>
<dbReference type="InParanoid" id="A0A0R0H479"/>
<dbReference type="Gramene" id="KRH25517">
    <property type="protein sequence ID" value="KRH25517"/>
    <property type="gene ID" value="GLYMA_12G109000"/>
</dbReference>
<dbReference type="Proteomes" id="UP000008827">
    <property type="component" value="Chromosome 12"/>
</dbReference>
<dbReference type="PANTHER" id="PTHR31286:SF99">
    <property type="entry name" value="DUF4283 DOMAIN-CONTAINING PROTEIN"/>
    <property type="match status" value="1"/>
</dbReference>
<dbReference type="EMBL" id="CM000845">
    <property type="protein sequence ID" value="KRH25517.1"/>
    <property type="molecule type" value="Genomic_DNA"/>
</dbReference>
<keyword evidence="3" id="KW-1185">Reference proteome</keyword>
<reference evidence="1" key="3">
    <citation type="submission" date="2018-07" db="EMBL/GenBank/DDBJ databases">
        <title>WGS assembly of Glycine max.</title>
        <authorList>
            <person name="Schmutz J."/>
            <person name="Cannon S."/>
            <person name="Schlueter J."/>
            <person name="Ma J."/>
            <person name="Mitros T."/>
            <person name="Nelson W."/>
            <person name="Hyten D."/>
            <person name="Song Q."/>
            <person name="Thelen J."/>
            <person name="Cheng J."/>
            <person name="Xu D."/>
            <person name="Hellsten U."/>
            <person name="May G."/>
            <person name="Yu Y."/>
            <person name="Sakurai T."/>
            <person name="Umezawa T."/>
            <person name="Bhattacharyya M."/>
            <person name="Sandhu D."/>
            <person name="Valliyodan B."/>
            <person name="Lindquist E."/>
            <person name="Peto M."/>
            <person name="Grant D."/>
            <person name="Shu S."/>
            <person name="Goodstein D."/>
            <person name="Barry K."/>
            <person name="Futrell-Griggs M."/>
            <person name="Abernathy B."/>
            <person name="Du J."/>
            <person name="Tian Z."/>
            <person name="Zhu L."/>
            <person name="Gill N."/>
            <person name="Joshi T."/>
            <person name="Libault M."/>
            <person name="Sethuraman A."/>
            <person name="Zhang X."/>
            <person name="Shinozaki K."/>
            <person name="Nguyen H."/>
            <person name="Wing R."/>
            <person name="Cregan P."/>
            <person name="Specht J."/>
            <person name="Grimwood J."/>
            <person name="Rokhsar D."/>
            <person name="Stacey G."/>
            <person name="Shoemaker R."/>
            <person name="Jackson S."/>
        </authorList>
    </citation>
    <scope>NUCLEOTIDE SEQUENCE</scope>
    <source>
        <tissue evidence="1">Callus</tissue>
    </source>
</reference>
<protein>
    <submittedName>
        <fullName evidence="1 2">Uncharacterized protein</fullName>
    </submittedName>
</protein>
<evidence type="ECO:0000313" key="2">
    <source>
        <dbReference type="EnsemblPlants" id="KRH25517"/>
    </source>
</evidence>